<protein>
    <submittedName>
        <fullName evidence="2">Uncharacterized protein</fullName>
    </submittedName>
</protein>
<organism evidence="2 3">
    <name type="scientific">Guyanagaster necrorhizus</name>
    <dbReference type="NCBI Taxonomy" id="856835"/>
    <lineage>
        <taxon>Eukaryota</taxon>
        <taxon>Fungi</taxon>
        <taxon>Dikarya</taxon>
        <taxon>Basidiomycota</taxon>
        <taxon>Agaricomycotina</taxon>
        <taxon>Agaricomycetes</taxon>
        <taxon>Agaricomycetidae</taxon>
        <taxon>Agaricales</taxon>
        <taxon>Marasmiineae</taxon>
        <taxon>Physalacriaceae</taxon>
        <taxon>Guyanagaster</taxon>
    </lineage>
</organism>
<dbReference type="Proteomes" id="UP000812287">
    <property type="component" value="Unassembled WGS sequence"/>
</dbReference>
<evidence type="ECO:0000313" key="2">
    <source>
        <dbReference type="EMBL" id="KAG7442769.1"/>
    </source>
</evidence>
<proteinExistence type="predicted"/>
<dbReference type="OrthoDB" id="444631at2759"/>
<accession>A0A9P7VMT7</accession>
<keyword evidence="1" id="KW-0812">Transmembrane</keyword>
<dbReference type="GeneID" id="66101748"/>
<keyword evidence="1" id="KW-1133">Transmembrane helix</keyword>
<evidence type="ECO:0000256" key="1">
    <source>
        <dbReference type="SAM" id="Phobius"/>
    </source>
</evidence>
<evidence type="ECO:0000313" key="3">
    <source>
        <dbReference type="Proteomes" id="UP000812287"/>
    </source>
</evidence>
<keyword evidence="3" id="KW-1185">Reference proteome</keyword>
<feature type="transmembrane region" description="Helical" evidence="1">
    <location>
        <begin position="163"/>
        <end position="183"/>
    </location>
</feature>
<name>A0A9P7VMT7_9AGAR</name>
<sequence length="225" mass="25888">MLKNVALDFEILTVKVPMYSGAKDKRHGRSWASVRTSWQCFNPGANIRGWDTKKLPNFFLTQGDMLRPDGGENRGYIYLSLANGVTCIPRNKALEACLLVQLYRWFALSHSSMMMIILCHRLLKSVFTILCRDLESDVESTLDPRLSILFTIIRLSIGRMRRILTIVSFLFFLPWIVLSAQVWCVCESKPGWKDAKLPQLPITCISRRCLDFHPPPFPRRNEVVP</sequence>
<reference evidence="2" key="1">
    <citation type="submission" date="2020-11" db="EMBL/GenBank/DDBJ databases">
        <title>Adaptations for nitrogen fixation in a non-lichenized fungal sporocarp promotes dispersal by wood-feeding termites.</title>
        <authorList>
            <consortium name="DOE Joint Genome Institute"/>
            <person name="Koch R.A."/>
            <person name="Yoon G."/>
            <person name="Arayal U."/>
            <person name="Lail K."/>
            <person name="Amirebrahimi M."/>
            <person name="Labutti K."/>
            <person name="Lipzen A."/>
            <person name="Riley R."/>
            <person name="Barry K."/>
            <person name="Henrissat B."/>
            <person name="Grigoriev I.V."/>
            <person name="Herr J.R."/>
            <person name="Aime M.C."/>
        </authorList>
    </citation>
    <scope>NUCLEOTIDE SEQUENCE</scope>
    <source>
        <strain evidence="2">MCA 3950</strain>
    </source>
</reference>
<keyword evidence="1" id="KW-0472">Membrane</keyword>
<dbReference type="AlphaFoldDB" id="A0A9P7VMT7"/>
<dbReference type="RefSeq" id="XP_043036269.1">
    <property type="nucleotide sequence ID" value="XM_043179454.1"/>
</dbReference>
<dbReference type="EMBL" id="MU250549">
    <property type="protein sequence ID" value="KAG7442769.1"/>
    <property type="molecule type" value="Genomic_DNA"/>
</dbReference>
<comment type="caution">
    <text evidence="2">The sequence shown here is derived from an EMBL/GenBank/DDBJ whole genome shotgun (WGS) entry which is preliminary data.</text>
</comment>
<gene>
    <name evidence="2" type="ORF">BT62DRAFT_1079135</name>
</gene>